<dbReference type="SMART" id="SM00212">
    <property type="entry name" value="UBCc"/>
    <property type="match status" value="1"/>
</dbReference>
<evidence type="ECO:0000256" key="2">
    <source>
        <dbReference type="ARBA" id="ARBA00022679"/>
    </source>
</evidence>
<dbReference type="PROSITE" id="PS50127">
    <property type="entry name" value="UBC_2"/>
    <property type="match status" value="1"/>
</dbReference>
<evidence type="ECO:0000256" key="4">
    <source>
        <dbReference type="ARBA" id="ARBA00022786"/>
    </source>
</evidence>
<feature type="domain" description="UBC core" evidence="7">
    <location>
        <begin position="335"/>
        <end position="495"/>
    </location>
</feature>
<protein>
    <recommendedName>
        <fullName evidence="1">E2 ubiquitin-conjugating enzyme</fullName>
        <ecNumber evidence="1">2.3.2.23</ecNumber>
    </recommendedName>
</protein>
<feature type="region of interest" description="Disordered" evidence="6">
    <location>
        <begin position="182"/>
        <end position="228"/>
    </location>
</feature>
<accession>A0A6J5UCB0</accession>
<keyword evidence="2" id="KW-0808">Transferase</keyword>
<dbReference type="EMBL" id="CAEKDK010000003">
    <property type="protein sequence ID" value="CAB4273472.1"/>
    <property type="molecule type" value="Genomic_DNA"/>
</dbReference>
<feature type="compositionally biased region" description="Polar residues" evidence="6">
    <location>
        <begin position="259"/>
        <end position="273"/>
    </location>
</feature>
<reference evidence="8 9" key="1">
    <citation type="submission" date="2020-05" db="EMBL/GenBank/DDBJ databases">
        <authorList>
            <person name="Campoy J."/>
            <person name="Schneeberger K."/>
            <person name="Spophaly S."/>
        </authorList>
    </citation>
    <scope>NUCLEOTIDE SEQUENCE [LARGE SCALE GENOMIC DNA]</scope>
    <source>
        <strain evidence="8">PruArmRojPasFocal</strain>
    </source>
</reference>
<organism evidence="8 9">
    <name type="scientific">Prunus armeniaca</name>
    <name type="common">Apricot</name>
    <name type="synonym">Armeniaca vulgaris</name>
    <dbReference type="NCBI Taxonomy" id="36596"/>
    <lineage>
        <taxon>Eukaryota</taxon>
        <taxon>Viridiplantae</taxon>
        <taxon>Streptophyta</taxon>
        <taxon>Embryophyta</taxon>
        <taxon>Tracheophyta</taxon>
        <taxon>Spermatophyta</taxon>
        <taxon>Magnoliopsida</taxon>
        <taxon>eudicotyledons</taxon>
        <taxon>Gunneridae</taxon>
        <taxon>Pentapetalae</taxon>
        <taxon>rosids</taxon>
        <taxon>fabids</taxon>
        <taxon>Rosales</taxon>
        <taxon>Rosaceae</taxon>
        <taxon>Amygdaloideae</taxon>
        <taxon>Amygdaleae</taxon>
        <taxon>Prunus</taxon>
    </lineage>
</organism>
<dbReference type="GO" id="GO:0005524">
    <property type="term" value="F:ATP binding"/>
    <property type="evidence" value="ECO:0007669"/>
    <property type="project" value="UniProtKB-KW"/>
</dbReference>
<dbReference type="GO" id="GO:0061631">
    <property type="term" value="F:ubiquitin conjugating enzyme activity"/>
    <property type="evidence" value="ECO:0007669"/>
    <property type="project" value="UniProtKB-EC"/>
</dbReference>
<evidence type="ECO:0000259" key="7">
    <source>
        <dbReference type="PROSITE" id="PS50127"/>
    </source>
</evidence>
<dbReference type="InterPro" id="IPR016135">
    <property type="entry name" value="UBQ-conjugating_enzyme/RWD"/>
</dbReference>
<dbReference type="PANTHER" id="PTHR46116:SF18">
    <property type="entry name" value="UBIQUITIN-CONJUGATING ENZYME E2 38 ISOFORM X1"/>
    <property type="match status" value="1"/>
</dbReference>
<evidence type="ECO:0000256" key="5">
    <source>
        <dbReference type="ARBA" id="ARBA00022840"/>
    </source>
</evidence>
<evidence type="ECO:0000313" key="9">
    <source>
        <dbReference type="Proteomes" id="UP000507222"/>
    </source>
</evidence>
<dbReference type="Gene3D" id="3.10.110.10">
    <property type="entry name" value="Ubiquitin Conjugating Enzyme"/>
    <property type="match status" value="1"/>
</dbReference>
<evidence type="ECO:0000256" key="6">
    <source>
        <dbReference type="SAM" id="MobiDB-lite"/>
    </source>
</evidence>
<keyword evidence="3" id="KW-0547">Nucleotide-binding</keyword>
<dbReference type="FunFam" id="3.10.110.10:FF:000028">
    <property type="entry name" value="Probable ubiquitin-conjugating enzyme E2 23"/>
    <property type="match status" value="1"/>
</dbReference>
<dbReference type="Proteomes" id="UP000507222">
    <property type="component" value="Unassembled WGS sequence"/>
</dbReference>
<gene>
    <name evidence="8" type="ORF">CURHAP_LOCUS21210</name>
</gene>
<feature type="compositionally biased region" description="Acidic residues" evidence="6">
    <location>
        <begin position="197"/>
        <end position="228"/>
    </location>
</feature>
<evidence type="ECO:0000256" key="1">
    <source>
        <dbReference type="ARBA" id="ARBA00012486"/>
    </source>
</evidence>
<evidence type="ECO:0000313" key="8">
    <source>
        <dbReference type="EMBL" id="CAB4273472.1"/>
    </source>
</evidence>
<dbReference type="SUPFAM" id="SSF54495">
    <property type="entry name" value="UBC-like"/>
    <property type="match status" value="1"/>
</dbReference>
<dbReference type="EC" id="2.3.2.23" evidence="1"/>
<dbReference type="InterPro" id="IPR000608">
    <property type="entry name" value="UBC"/>
</dbReference>
<dbReference type="Pfam" id="PF00179">
    <property type="entry name" value="UQ_con"/>
    <property type="match status" value="1"/>
</dbReference>
<evidence type="ECO:0000256" key="3">
    <source>
        <dbReference type="ARBA" id="ARBA00022741"/>
    </source>
</evidence>
<name>A0A6J5UCB0_PRUAR</name>
<dbReference type="PANTHER" id="PTHR46116">
    <property type="entry name" value="(E3-INDEPENDENT) E2 UBIQUITIN-CONJUGATING ENZYME"/>
    <property type="match status" value="1"/>
</dbReference>
<dbReference type="AlphaFoldDB" id="A0A6J5UCB0"/>
<proteinExistence type="predicted"/>
<sequence>MSISPRISTLSWVKACICSPSAGPIPIQILTSRSVLGNFEFGLFEIFGLSYSCWPSIPSRGQIKKKGKEWTSKTLQHVAASGNDGGRQWPAAEMEWWWLARKVIARVEMALTRTSQLCKGSLSLSEVKFGMASSASEEALQASFLKKLKENEGALVSDPGNSGSVAGSADSIDLLKISTSGSSNSNVVKTSNGVSSNDDDDMSIEDDDGDDDNEYDYDDNDDNDGFLYDDDDYMTLQSHFDNVNLPPGVEAPLPWLNDPSPSENLASTKTLTISDLPPCSSTVPSESSSSTKPADSIDDCVIQNSQQFKQFDIVEDFSDHHYSRMGFSDEQPPKSWAKRIQEEWKILEKDLPDTIFVRVYEARMELLRAVIIGPPGTPYHDGLFVFDCLFPTNYPKSPPMVYYYSGGLRLNPNLYECGKVCLSLLGTWSGKQNENWVPGQSTMLQVLVSIQALILNADPFFNEPGYDTTYVGAEGQKRSRSYNEEVFILSLKTMMYTLRRPPKYFEDFVLGHFRNRAHNILAACKAYTEGTLVGSVSGDAAQNVENSGSKQFKSSVARMMNMLITNFTKNGSTECEQFRVGA</sequence>
<feature type="compositionally biased region" description="Polar residues" evidence="6">
    <location>
        <begin position="182"/>
        <end position="196"/>
    </location>
</feature>
<keyword evidence="4" id="KW-0833">Ubl conjugation pathway</keyword>
<feature type="region of interest" description="Disordered" evidence="6">
    <location>
        <begin position="257"/>
        <end position="296"/>
    </location>
</feature>
<feature type="compositionally biased region" description="Low complexity" evidence="6">
    <location>
        <begin position="277"/>
        <end position="294"/>
    </location>
</feature>
<dbReference type="CDD" id="cd23837">
    <property type="entry name" value="UBCc_UBE2O"/>
    <property type="match status" value="1"/>
</dbReference>
<keyword evidence="5" id="KW-0067">ATP-binding</keyword>